<keyword evidence="3 8" id="KW-0597">Phosphoprotein</keyword>
<protein>
    <submittedName>
        <fullName evidence="11">Response regulator</fullName>
    </submittedName>
</protein>
<evidence type="ECO:0000313" key="12">
    <source>
        <dbReference type="Proteomes" id="UP001221217"/>
    </source>
</evidence>
<dbReference type="InterPro" id="IPR011006">
    <property type="entry name" value="CheY-like_superfamily"/>
</dbReference>
<dbReference type="PANTHER" id="PTHR42713">
    <property type="entry name" value="HISTIDINE KINASE-RELATED"/>
    <property type="match status" value="1"/>
</dbReference>
<evidence type="ECO:0000313" key="11">
    <source>
        <dbReference type="EMBL" id="MDC7226005.1"/>
    </source>
</evidence>
<name>A0AAJ1IEP3_9SPIO</name>
<dbReference type="EMBL" id="JAQQAL010000011">
    <property type="protein sequence ID" value="MDC7226005.1"/>
    <property type="molecule type" value="Genomic_DNA"/>
</dbReference>
<evidence type="ECO:0000256" key="2">
    <source>
        <dbReference type="ARBA" id="ARBA00022490"/>
    </source>
</evidence>
<proteinExistence type="predicted"/>
<feature type="domain" description="HTH araC/xylS-type" evidence="9">
    <location>
        <begin position="384"/>
        <end position="482"/>
    </location>
</feature>
<keyword evidence="5" id="KW-0805">Transcription regulation</keyword>
<keyword evidence="7" id="KW-0804">Transcription</keyword>
<feature type="domain" description="Response regulatory" evidence="10">
    <location>
        <begin position="4"/>
        <end position="121"/>
    </location>
</feature>
<dbReference type="Gene3D" id="3.40.50.2300">
    <property type="match status" value="1"/>
</dbReference>
<dbReference type="InterPro" id="IPR018062">
    <property type="entry name" value="HTH_AraC-typ_CS"/>
</dbReference>
<dbReference type="SUPFAM" id="SSF52172">
    <property type="entry name" value="CheY-like"/>
    <property type="match status" value="1"/>
</dbReference>
<comment type="subcellular location">
    <subcellularLocation>
        <location evidence="1">Cytoplasm</location>
    </subcellularLocation>
</comment>
<sequence length="482" mass="55153">MKFKVVIADDEPYILEGLKKRVDWSQLGYQIIATASNGPECLEMINMHHPDLIITDIRMPGFTGLELIKNIQGLDEKAEVIIISGYSEFDYAKKALEMGVQSYLLKPISEDELKKSLKILHKILFKKKAQIKEQQLKETARLLEFLKCENISKIEISKILKKTGLKKSTNQFISLVSPHSNIKIESSLSVQKFAFNYELNLFIVEGQNINQNKITKVINNSGNLQKTGISTVAESVYDLGIIIDEAISSYYMTIFTNQITFCFFKTDPEFYITLINKTEIFSLENIKSCNRKFFAALKSYLENPALSPKLFLAFYNKSTINLNDIIISQGLKINLLPQFSSISQIAQTFKSFDSIIRRIQSVTEELSTVDNEEQNSSDPELIIHRTLRFINSKFTSDLSLSNIAEAVQTEPKYLSSIFIKHTGSTILEYIRFKRIEHAKFLLRNSELNMNEIADSCGYADYYYFAKVFKKETGITATQFKNK</sequence>
<evidence type="ECO:0000256" key="5">
    <source>
        <dbReference type="ARBA" id="ARBA00023015"/>
    </source>
</evidence>
<accession>A0AAJ1IEP3</accession>
<dbReference type="Pfam" id="PF00072">
    <property type="entry name" value="Response_reg"/>
    <property type="match status" value="1"/>
</dbReference>
<dbReference type="PROSITE" id="PS01124">
    <property type="entry name" value="HTH_ARAC_FAMILY_2"/>
    <property type="match status" value="1"/>
</dbReference>
<evidence type="ECO:0000256" key="1">
    <source>
        <dbReference type="ARBA" id="ARBA00004496"/>
    </source>
</evidence>
<keyword evidence="6" id="KW-0238">DNA-binding</keyword>
<dbReference type="PROSITE" id="PS50110">
    <property type="entry name" value="RESPONSE_REGULATORY"/>
    <property type="match status" value="1"/>
</dbReference>
<evidence type="ECO:0000256" key="3">
    <source>
        <dbReference type="ARBA" id="ARBA00022553"/>
    </source>
</evidence>
<evidence type="ECO:0000256" key="7">
    <source>
        <dbReference type="ARBA" id="ARBA00023163"/>
    </source>
</evidence>
<dbReference type="PROSITE" id="PS00041">
    <property type="entry name" value="HTH_ARAC_FAMILY_1"/>
    <property type="match status" value="1"/>
</dbReference>
<evidence type="ECO:0000259" key="10">
    <source>
        <dbReference type="PROSITE" id="PS50110"/>
    </source>
</evidence>
<dbReference type="PANTHER" id="PTHR42713:SF3">
    <property type="entry name" value="TRANSCRIPTIONAL REGULATORY PROTEIN HPTR"/>
    <property type="match status" value="1"/>
</dbReference>
<dbReference type="InterPro" id="IPR009057">
    <property type="entry name" value="Homeodomain-like_sf"/>
</dbReference>
<dbReference type="InterPro" id="IPR051552">
    <property type="entry name" value="HptR"/>
</dbReference>
<dbReference type="SMART" id="SM00342">
    <property type="entry name" value="HTH_ARAC"/>
    <property type="match status" value="1"/>
</dbReference>
<keyword evidence="4" id="KW-0902">Two-component regulatory system</keyword>
<dbReference type="GO" id="GO:0000160">
    <property type="term" value="P:phosphorelay signal transduction system"/>
    <property type="evidence" value="ECO:0007669"/>
    <property type="project" value="UniProtKB-KW"/>
</dbReference>
<dbReference type="InterPro" id="IPR001789">
    <property type="entry name" value="Sig_transdc_resp-reg_receiver"/>
</dbReference>
<dbReference type="CDD" id="cd17536">
    <property type="entry name" value="REC_YesN-like"/>
    <property type="match status" value="1"/>
</dbReference>
<evidence type="ECO:0000256" key="8">
    <source>
        <dbReference type="PROSITE-ProRule" id="PRU00169"/>
    </source>
</evidence>
<dbReference type="GO" id="GO:0005737">
    <property type="term" value="C:cytoplasm"/>
    <property type="evidence" value="ECO:0007669"/>
    <property type="project" value="UniProtKB-SubCell"/>
</dbReference>
<organism evidence="11 12">
    <name type="scientific">Candidatus Thalassospirochaeta sargassi</name>
    <dbReference type="NCBI Taxonomy" id="3119039"/>
    <lineage>
        <taxon>Bacteria</taxon>
        <taxon>Pseudomonadati</taxon>
        <taxon>Spirochaetota</taxon>
        <taxon>Spirochaetia</taxon>
        <taxon>Spirochaetales</taxon>
        <taxon>Spirochaetaceae</taxon>
        <taxon>Candidatus Thalassospirochaeta</taxon>
    </lineage>
</organism>
<comment type="caution">
    <text evidence="11">The sequence shown here is derived from an EMBL/GenBank/DDBJ whole genome shotgun (WGS) entry which is preliminary data.</text>
</comment>
<dbReference type="InterPro" id="IPR018060">
    <property type="entry name" value="HTH_AraC"/>
</dbReference>
<evidence type="ECO:0000256" key="4">
    <source>
        <dbReference type="ARBA" id="ARBA00023012"/>
    </source>
</evidence>
<evidence type="ECO:0000259" key="9">
    <source>
        <dbReference type="PROSITE" id="PS01124"/>
    </source>
</evidence>
<gene>
    <name evidence="11" type="ORF">PQJ61_04490</name>
</gene>
<dbReference type="Proteomes" id="UP001221217">
    <property type="component" value="Unassembled WGS sequence"/>
</dbReference>
<evidence type="ECO:0000256" key="6">
    <source>
        <dbReference type="ARBA" id="ARBA00023125"/>
    </source>
</evidence>
<dbReference type="Pfam" id="PF12833">
    <property type="entry name" value="HTH_18"/>
    <property type="match status" value="1"/>
</dbReference>
<dbReference type="GO" id="GO:0043565">
    <property type="term" value="F:sequence-specific DNA binding"/>
    <property type="evidence" value="ECO:0007669"/>
    <property type="project" value="InterPro"/>
</dbReference>
<dbReference type="AlphaFoldDB" id="A0AAJ1IEP3"/>
<dbReference type="SUPFAM" id="SSF46689">
    <property type="entry name" value="Homeodomain-like"/>
    <property type="match status" value="2"/>
</dbReference>
<reference evidence="11 12" key="1">
    <citation type="submission" date="2022-12" db="EMBL/GenBank/DDBJ databases">
        <title>Metagenome assembled genome from gulf of manar.</title>
        <authorList>
            <person name="Kohli P."/>
            <person name="Pk S."/>
            <person name="Venkata Ramana C."/>
            <person name="Sasikala C."/>
        </authorList>
    </citation>
    <scope>NUCLEOTIDE SEQUENCE [LARGE SCALE GENOMIC DNA]</scope>
    <source>
        <strain evidence="11">JB008</strain>
    </source>
</reference>
<keyword evidence="2" id="KW-0963">Cytoplasm</keyword>
<feature type="modified residue" description="4-aspartylphosphate" evidence="8">
    <location>
        <position position="56"/>
    </location>
</feature>
<dbReference type="SMART" id="SM00448">
    <property type="entry name" value="REC"/>
    <property type="match status" value="1"/>
</dbReference>
<dbReference type="GO" id="GO:0003700">
    <property type="term" value="F:DNA-binding transcription factor activity"/>
    <property type="evidence" value="ECO:0007669"/>
    <property type="project" value="InterPro"/>
</dbReference>
<dbReference type="Gene3D" id="1.10.10.60">
    <property type="entry name" value="Homeodomain-like"/>
    <property type="match status" value="2"/>
</dbReference>